<evidence type="ECO:0000256" key="7">
    <source>
        <dbReference type="SAM" id="Phobius"/>
    </source>
</evidence>
<evidence type="ECO:0000259" key="8">
    <source>
        <dbReference type="PROSITE" id="PS50893"/>
    </source>
</evidence>
<feature type="transmembrane region" description="Helical" evidence="7">
    <location>
        <begin position="21"/>
        <end position="41"/>
    </location>
</feature>
<feature type="domain" description="ABC transmembrane type-1" evidence="9">
    <location>
        <begin position="24"/>
        <end position="310"/>
    </location>
</feature>
<evidence type="ECO:0000256" key="3">
    <source>
        <dbReference type="ARBA" id="ARBA00022741"/>
    </source>
</evidence>
<dbReference type="SMART" id="SM00382">
    <property type="entry name" value="AAA"/>
    <property type="match status" value="1"/>
</dbReference>
<evidence type="ECO:0000313" key="10">
    <source>
        <dbReference type="EMBL" id="MBP2620034.1"/>
    </source>
</evidence>
<keyword evidence="2 7" id="KW-0812">Transmembrane</keyword>
<evidence type="ECO:0000256" key="6">
    <source>
        <dbReference type="ARBA" id="ARBA00023136"/>
    </source>
</evidence>
<dbReference type="RefSeq" id="WP_209550658.1">
    <property type="nucleotide sequence ID" value="NZ_QFAY01000002.1"/>
</dbReference>
<dbReference type="PROSITE" id="PS50893">
    <property type="entry name" value="ABC_TRANSPORTER_2"/>
    <property type="match status" value="1"/>
</dbReference>
<evidence type="ECO:0000259" key="9">
    <source>
        <dbReference type="PROSITE" id="PS50929"/>
    </source>
</evidence>
<dbReference type="SUPFAM" id="SSF52540">
    <property type="entry name" value="P-loop containing nucleoside triphosphate hydrolases"/>
    <property type="match status" value="1"/>
</dbReference>
<keyword evidence="4" id="KW-0067">ATP-binding</keyword>
<dbReference type="PANTHER" id="PTHR43394:SF1">
    <property type="entry name" value="ATP-BINDING CASSETTE SUB-FAMILY B MEMBER 10, MITOCHONDRIAL"/>
    <property type="match status" value="1"/>
</dbReference>
<dbReference type="Gene3D" id="3.40.50.300">
    <property type="entry name" value="P-loop containing nucleotide triphosphate hydrolases"/>
    <property type="match status" value="1"/>
</dbReference>
<dbReference type="InterPro" id="IPR003593">
    <property type="entry name" value="AAA+_ATPase"/>
</dbReference>
<feature type="transmembrane region" description="Helical" evidence="7">
    <location>
        <begin position="151"/>
        <end position="184"/>
    </location>
</feature>
<organism evidence="10 11">
    <name type="scientific">Streptococcus panodentis</name>
    <dbReference type="NCBI Taxonomy" id="1581472"/>
    <lineage>
        <taxon>Bacteria</taxon>
        <taxon>Bacillati</taxon>
        <taxon>Bacillota</taxon>
        <taxon>Bacilli</taxon>
        <taxon>Lactobacillales</taxon>
        <taxon>Streptococcaceae</taxon>
        <taxon>Streptococcus</taxon>
    </lineage>
</organism>
<accession>A0ABS5ATY5</accession>
<keyword evidence="3" id="KW-0547">Nucleotide-binding</keyword>
<feature type="transmembrane region" description="Helical" evidence="7">
    <location>
        <begin position="261"/>
        <end position="291"/>
    </location>
</feature>
<comment type="caution">
    <text evidence="10">The sequence shown here is derived from an EMBL/GenBank/DDBJ whole genome shotgun (WGS) entry which is preliminary data.</text>
</comment>
<dbReference type="InterPro" id="IPR003439">
    <property type="entry name" value="ABC_transporter-like_ATP-bd"/>
</dbReference>
<name>A0ABS5ATY5_9STRE</name>
<dbReference type="CDD" id="cd18547">
    <property type="entry name" value="ABC_6TM_Tm288_like"/>
    <property type="match status" value="1"/>
</dbReference>
<evidence type="ECO:0000256" key="4">
    <source>
        <dbReference type="ARBA" id="ARBA00022840"/>
    </source>
</evidence>
<protein>
    <submittedName>
        <fullName evidence="10">ABC transporter</fullName>
    </submittedName>
</protein>
<feature type="transmembrane region" description="Helical" evidence="7">
    <location>
        <begin position="61"/>
        <end position="84"/>
    </location>
</feature>
<dbReference type="CDD" id="cd03254">
    <property type="entry name" value="ABCC_Glucan_exporter_like"/>
    <property type="match status" value="1"/>
</dbReference>
<dbReference type="Pfam" id="PF00005">
    <property type="entry name" value="ABC_tran"/>
    <property type="match status" value="1"/>
</dbReference>
<evidence type="ECO:0000256" key="2">
    <source>
        <dbReference type="ARBA" id="ARBA00022692"/>
    </source>
</evidence>
<comment type="subcellular location">
    <subcellularLocation>
        <location evidence="1">Cell membrane</location>
        <topology evidence="1">Multi-pass membrane protein</topology>
    </subcellularLocation>
</comment>
<gene>
    <name evidence="10" type="ORF">DHL47_01525</name>
</gene>
<evidence type="ECO:0000256" key="1">
    <source>
        <dbReference type="ARBA" id="ARBA00004651"/>
    </source>
</evidence>
<keyword evidence="5 7" id="KW-1133">Transmembrane helix</keyword>
<feature type="domain" description="ABC transporter" evidence="8">
    <location>
        <begin position="344"/>
        <end position="577"/>
    </location>
</feature>
<proteinExistence type="predicted"/>
<dbReference type="PROSITE" id="PS50929">
    <property type="entry name" value="ABC_TM1F"/>
    <property type="match status" value="1"/>
</dbReference>
<dbReference type="InterPro" id="IPR011527">
    <property type="entry name" value="ABC1_TM_dom"/>
</dbReference>
<dbReference type="Gene3D" id="1.20.1560.10">
    <property type="entry name" value="ABC transporter type 1, transmembrane domain"/>
    <property type="match status" value="1"/>
</dbReference>
<dbReference type="SUPFAM" id="SSF90123">
    <property type="entry name" value="ABC transporter transmembrane region"/>
    <property type="match status" value="1"/>
</dbReference>
<keyword evidence="6 7" id="KW-0472">Membrane</keyword>
<dbReference type="Pfam" id="PF00664">
    <property type="entry name" value="ABC_membrane"/>
    <property type="match status" value="1"/>
</dbReference>
<dbReference type="InterPro" id="IPR039421">
    <property type="entry name" value="Type_1_exporter"/>
</dbReference>
<reference evidence="10 11" key="1">
    <citation type="submission" date="2018-05" db="EMBL/GenBank/DDBJ databases">
        <title>Draft genome sequence of Streptococcus panodentis CCUG 70867T.</title>
        <authorList>
            <person name="Salva-Serra F."/>
            <person name="Mendez V."/>
            <person name="Jaen-Luchoro D."/>
            <person name="Gonzales-Siles L."/>
            <person name="Karlsson R."/>
            <person name="Engstrom-Jakobsson H."/>
            <person name="Busquets A."/>
            <person name="Gomila M."/>
            <person name="Pineiro-Iglesias B."/>
            <person name="Bennasar-Figueras A."/>
            <person name="Seeger M."/>
            <person name="Moore E."/>
        </authorList>
    </citation>
    <scope>NUCLEOTIDE SEQUENCE [LARGE SCALE GENOMIC DNA]</scope>
    <source>
        <strain evidence="10 11">CCUG 70867</strain>
    </source>
</reference>
<dbReference type="EMBL" id="QFAY01000002">
    <property type="protein sequence ID" value="MBP2620034.1"/>
    <property type="molecule type" value="Genomic_DNA"/>
</dbReference>
<dbReference type="InterPro" id="IPR036640">
    <property type="entry name" value="ABC1_TM_sf"/>
</dbReference>
<dbReference type="InterPro" id="IPR027417">
    <property type="entry name" value="P-loop_NTPase"/>
</dbReference>
<dbReference type="PANTHER" id="PTHR43394">
    <property type="entry name" value="ATP-DEPENDENT PERMEASE MDL1, MITOCHONDRIAL"/>
    <property type="match status" value="1"/>
</dbReference>
<keyword evidence="11" id="KW-1185">Reference proteome</keyword>
<sequence>MENKKTSLFSQMKPYLKGFRLPLVLAVAGAVLSNIITVYGPERLKEITNLISEGLGSTIDLQAVSTISFFLAALYVAGTLLNYIQSFIISTVIQHFSKRLRTAIAEKINKLPLRYFDSHSQGDTLSRVTNDVDTVGQSLNQSLGTVMSSSLLLIAVAITMFFMNWILALVTILSTLVGFVFVGLIMGKSQGYFTAQQNDLAAVNGYVEEMYSGHNVVTSYNAIEQSKERFAVLNHNLYNSIWKSQFISGMMMPLMFFTGNFAYVLVILVGAALAINGSISIGIIVAFMVYVRTFSQPLSQIAQGITVLQQAGAALVRVLEFLAEPEMEDDQHKEQQLAAVKGDVAFEDVFFGYKPDQTIIHDFSAQAKAGQKIAIVGPTGAGKTTIVNLLMKFYEIDKGRITIDGVDIRQMRRSEVHDAFSMVLQDTWLFEGSIKDNLVYNQKNVPDQAVIAAAKAVGVHHFIKTLPQGYDTVLDDTVSLSVGQKQLLTIARALLKDAPLLILDEATSSVDTRTEELIQKAMDKLMEGRTSFVIAHRLSTIRNADLILVMRDGNIIEQGNHDELMAQRGFYADLYNSQFVEEDAG</sequence>
<dbReference type="Proteomes" id="UP001519349">
    <property type="component" value="Unassembled WGS sequence"/>
</dbReference>
<dbReference type="InterPro" id="IPR017871">
    <property type="entry name" value="ABC_transporter-like_CS"/>
</dbReference>
<evidence type="ECO:0000256" key="5">
    <source>
        <dbReference type="ARBA" id="ARBA00022989"/>
    </source>
</evidence>
<evidence type="ECO:0000313" key="11">
    <source>
        <dbReference type="Proteomes" id="UP001519349"/>
    </source>
</evidence>
<dbReference type="PROSITE" id="PS00211">
    <property type="entry name" value="ABC_TRANSPORTER_1"/>
    <property type="match status" value="1"/>
</dbReference>